<gene>
    <name evidence="2" type="ORF">CEW89_15305</name>
</gene>
<dbReference type="PANTHER" id="PTHR47623">
    <property type="entry name" value="OS09G0287300 PROTEIN"/>
    <property type="match status" value="1"/>
</dbReference>
<dbReference type="PANTHER" id="PTHR47623:SF1">
    <property type="entry name" value="OS09G0287300 PROTEIN"/>
    <property type="match status" value="1"/>
</dbReference>
<evidence type="ECO:0000313" key="3">
    <source>
        <dbReference type="Proteomes" id="UP000217935"/>
    </source>
</evidence>
<dbReference type="CDD" id="cd07067">
    <property type="entry name" value="HP_PGM_like"/>
    <property type="match status" value="1"/>
</dbReference>
<dbReference type="SUPFAM" id="SSF53254">
    <property type="entry name" value="Phosphoglycerate mutase-like"/>
    <property type="match status" value="1"/>
</dbReference>
<dbReference type="AlphaFoldDB" id="A0A291GF30"/>
<dbReference type="InterPro" id="IPR013078">
    <property type="entry name" value="His_Pase_superF_clade-1"/>
</dbReference>
<evidence type="ECO:0000256" key="1">
    <source>
        <dbReference type="PIRSR" id="PIRSR613078-2"/>
    </source>
</evidence>
<name>A0A291GF30_9RHOB</name>
<proteinExistence type="predicted"/>
<keyword evidence="3" id="KW-1185">Reference proteome</keyword>
<organism evidence="2 3">
    <name type="scientific">Celeribacter ethanolicus</name>
    <dbReference type="NCBI Taxonomy" id="1758178"/>
    <lineage>
        <taxon>Bacteria</taxon>
        <taxon>Pseudomonadati</taxon>
        <taxon>Pseudomonadota</taxon>
        <taxon>Alphaproteobacteria</taxon>
        <taxon>Rhodobacterales</taxon>
        <taxon>Roseobacteraceae</taxon>
        <taxon>Celeribacter</taxon>
    </lineage>
</organism>
<dbReference type="SMART" id="SM00855">
    <property type="entry name" value="PGAM"/>
    <property type="match status" value="1"/>
</dbReference>
<dbReference type="KEGG" id="ceh:CEW89_15305"/>
<dbReference type="RefSeq" id="WP_096806472.1">
    <property type="nucleotide sequence ID" value="NZ_CP022196.1"/>
</dbReference>
<evidence type="ECO:0000313" key="2">
    <source>
        <dbReference type="EMBL" id="ATG48815.1"/>
    </source>
</evidence>
<dbReference type="EMBL" id="CP022196">
    <property type="protein sequence ID" value="ATG48815.1"/>
    <property type="molecule type" value="Genomic_DNA"/>
</dbReference>
<accession>A0A291GF30</accession>
<dbReference type="Gene3D" id="3.40.50.1240">
    <property type="entry name" value="Phosphoglycerate mutase-like"/>
    <property type="match status" value="1"/>
</dbReference>
<feature type="binding site" evidence="1">
    <location>
        <position position="59"/>
    </location>
    <ligand>
        <name>substrate</name>
    </ligand>
</feature>
<dbReference type="OrthoDB" id="9810154at2"/>
<dbReference type="Proteomes" id="UP000217935">
    <property type="component" value="Chromosome"/>
</dbReference>
<protein>
    <submittedName>
        <fullName evidence="2">Phosphoglycerate mutase</fullName>
    </submittedName>
</protein>
<dbReference type="STRING" id="1758178.GCA_001550095_01492"/>
<dbReference type="InterPro" id="IPR029033">
    <property type="entry name" value="His_PPase_superfam"/>
</dbReference>
<dbReference type="Pfam" id="PF00300">
    <property type="entry name" value="His_Phos_1"/>
    <property type="match status" value="1"/>
</dbReference>
<reference evidence="2 3" key="1">
    <citation type="submission" date="2017-06" db="EMBL/GenBank/DDBJ databases">
        <title>Celeribacter sp. TSPH2 complete genome sequence.</title>
        <authorList>
            <person name="Woo J.-H."/>
            <person name="Kim H.-S."/>
        </authorList>
    </citation>
    <scope>NUCLEOTIDE SEQUENCE [LARGE SCALE GENOMIC DNA]</scope>
    <source>
        <strain evidence="2 3">TSPH2</strain>
    </source>
</reference>
<sequence>MTRRLILMRHAKSSWDDPRLDDIDRSLNARGQSNAKTMGAWLKAQGYFPDQALVSVATRTQQTFERVAQGLGMQPELRVIDRLYLASELRILQELKKATGQTVLLIAHNPGIGEFAARFAKNPPAHGDFLRYPTCATTVFELGAENWSEVRYGANPVLDFAIPREIDI</sequence>